<dbReference type="AlphaFoldDB" id="B9ELX7"/>
<dbReference type="EMBL" id="BT056652">
    <property type="protein sequence ID" value="ACM08524.1"/>
    <property type="molecule type" value="mRNA"/>
</dbReference>
<evidence type="ECO:0000313" key="1">
    <source>
        <dbReference type="EMBL" id="ACM08524.1"/>
    </source>
</evidence>
<sequence length="103" mass="12057">MDVYRVSNDNQMDYNVDERVSKHGKMIPSQEDRFDSGLDSLKEDEYGNLVKELEDLRVAPVEVMSNSCSNEPWRKTVTEDRDMFLHLAIIHEQIYDDITFGQN</sequence>
<accession>B9ELX7</accession>
<gene>
    <name evidence="1" type="primary">IKBA</name>
</gene>
<reference evidence="1" key="1">
    <citation type="submission" date="2009-01" db="EMBL/GenBank/DDBJ databases">
        <authorList>
            <consortium name="cGRASP (B.F. Koop &amp; W.S. Davidson)"/>
            <person name="Leong J."/>
            <person name="von Schalburg K."/>
            <person name="Cooper G."/>
            <person name="Moore R."/>
            <person name="Holt R."/>
            <person name="Davidson W.S."/>
            <person name="Koop B.F."/>
        </authorList>
    </citation>
    <scope>NUCLEOTIDE SEQUENCE</scope>
    <source>
        <tissue evidence="1">Thymus</tissue>
    </source>
</reference>
<organism evidence="1">
    <name type="scientific">Salmo salar</name>
    <name type="common">Atlantic salmon</name>
    <dbReference type="NCBI Taxonomy" id="8030"/>
    <lineage>
        <taxon>Eukaryota</taxon>
        <taxon>Metazoa</taxon>
        <taxon>Chordata</taxon>
        <taxon>Craniata</taxon>
        <taxon>Vertebrata</taxon>
        <taxon>Euteleostomi</taxon>
        <taxon>Actinopterygii</taxon>
        <taxon>Neopterygii</taxon>
        <taxon>Teleostei</taxon>
        <taxon>Protacanthopterygii</taxon>
        <taxon>Salmoniformes</taxon>
        <taxon>Salmonidae</taxon>
        <taxon>Salmoninae</taxon>
        <taxon>Salmo</taxon>
    </lineage>
</organism>
<reference evidence="1" key="3">
    <citation type="submission" date="2010-08" db="EMBL/GenBank/DDBJ databases">
        <authorList>
            <consortium name="cGRASP (B.F. Koop &amp; W.S. Davidson)"/>
        </authorList>
    </citation>
    <scope>NUCLEOTIDE SEQUENCE</scope>
    <source>
        <tissue evidence="1">Thymus</tissue>
    </source>
</reference>
<reference evidence="1" key="2">
    <citation type="journal article" date="2010" name="BMC Genomics">
        <title>Salmo salar and Esox lucius full-length cDNA sequences reveal changes in evolutionary pressures on a post-tetraploidization genome.</title>
        <authorList>
            <person name="Leong J.S."/>
            <person name="Jantzen S.G."/>
            <person name="von Schalburg K.R."/>
            <person name="Cooper G.A."/>
            <person name="Messmer A.M."/>
            <person name="Liao N.Y."/>
            <person name="Munro S."/>
            <person name="Moore R."/>
            <person name="Holt R.A."/>
            <person name="Jones S.J."/>
            <person name="Davidson W.S."/>
            <person name="Koop B.F."/>
        </authorList>
    </citation>
    <scope>NUCLEOTIDE SEQUENCE</scope>
    <source>
        <tissue evidence="1">Thymus</tissue>
    </source>
</reference>
<name>B9ELX7_SALSA</name>
<protein>
    <submittedName>
        <fullName evidence="1">NF-kappa-B inhibitor alpha</fullName>
    </submittedName>
</protein>
<proteinExistence type="evidence at transcript level"/>